<accession>A0ABP0GDU1</accession>
<sequence>MGYVKPAIHAKDTICRKQDGRRILTYKKENLEKNTKDKKKHTVTARNQDISCENADTESRTKHKPHILRKTSKATQRRMESDSNKTTPMPQTNPTQLQPNLYSRDTTKYSTPHQQTSNKRKVT</sequence>
<proteinExistence type="predicted"/>
<organism evidence="2 3">
    <name type="scientific">Clavelina lepadiformis</name>
    <name type="common">Light-bulb sea squirt</name>
    <name type="synonym">Ascidia lepadiformis</name>
    <dbReference type="NCBI Taxonomy" id="159417"/>
    <lineage>
        <taxon>Eukaryota</taxon>
        <taxon>Metazoa</taxon>
        <taxon>Chordata</taxon>
        <taxon>Tunicata</taxon>
        <taxon>Ascidiacea</taxon>
        <taxon>Aplousobranchia</taxon>
        <taxon>Clavelinidae</taxon>
        <taxon>Clavelina</taxon>
    </lineage>
</organism>
<protein>
    <submittedName>
        <fullName evidence="2">Uncharacterized protein</fullName>
    </submittedName>
</protein>
<feature type="region of interest" description="Disordered" evidence="1">
    <location>
        <begin position="32"/>
        <end position="123"/>
    </location>
</feature>
<evidence type="ECO:0000313" key="2">
    <source>
        <dbReference type="EMBL" id="CAK8689740.1"/>
    </source>
</evidence>
<evidence type="ECO:0000256" key="1">
    <source>
        <dbReference type="SAM" id="MobiDB-lite"/>
    </source>
</evidence>
<comment type="caution">
    <text evidence="2">The sequence shown here is derived from an EMBL/GenBank/DDBJ whole genome shotgun (WGS) entry which is preliminary data.</text>
</comment>
<reference evidence="2 3" key="1">
    <citation type="submission" date="2024-02" db="EMBL/GenBank/DDBJ databases">
        <authorList>
            <person name="Daric V."/>
            <person name="Darras S."/>
        </authorList>
    </citation>
    <scope>NUCLEOTIDE SEQUENCE [LARGE SCALE GENOMIC DNA]</scope>
</reference>
<evidence type="ECO:0000313" key="3">
    <source>
        <dbReference type="Proteomes" id="UP001642483"/>
    </source>
</evidence>
<name>A0ABP0GDU1_CLALP</name>
<dbReference type="Proteomes" id="UP001642483">
    <property type="component" value="Unassembled WGS sequence"/>
</dbReference>
<keyword evidence="3" id="KW-1185">Reference proteome</keyword>
<feature type="compositionally biased region" description="Polar residues" evidence="1">
    <location>
        <begin position="84"/>
        <end position="117"/>
    </location>
</feature>
<gene>
    <name evidence="2" type="ORF">CVLEPA_LOCUS21706</name>
</gene>
<dbReference type="EMBL" id="CAWYQH010000108">
    <property type="protein sequence ID" value="CAK8689740.1"/>
    <property type="molecule type" value="Genomic_DNA"/>
</dbReference>
<feature type="compositionally biased region" description="Basic residues" evidence="1">
    <location>
        <begin position="61"/>
        <end position="76"/>
    </location>
</feature>